<organism evidence="1">
    <name type="scientific">Tanacetum cinerariifolium</name>
    <name type="common">Dalmatian daisy</name>
    <name type="synonym">Chrysanthemum cinerariifolium</name>
    <dbReference type="NCBI Taxonomy" id="118510"/>
    <lineage>
        <taxon>Eukaryota</taxon>
        <taxon>Viridiplantae</taxon>
        <taxon>Streptophyta</taxon>
        <taxon>Embryophyta</taxon>
        <taxon>Tracheophyta</taxon>
        <taxon>Spermatophyta</taxon>
        <taxon>Magnoliopsida</taxon>
        <taxon>eudicotyledons</taxon>
        <taxon>Gunneridae</taxon>
        <taxon>Pentapetalae</taxon>
        <taxon>asterids</taxon>
        <taxon>campanulids</taxon>
        <taxon>Asterales</taxon>
        <taxon>Asteraceae</taxon>
        <taxon>Asteroideae</taxon>
        <taxon>Anthemideae</taxon>
        <taxon>Anthemidinae</taxon>
        <taxon>Tanacetum</taxon>
    </lineage>
</organism>
<proteinExistence type="predicted"/>
<gene>
    <name evidence="1" type="ORF">Tci_063461</name>
</gene>
<comment type="caution">
    <text evidence="1">The sequence shown here is derived from an EMBL/GenBank/DDBJ whole genome shotgun (WGS) entry which is preliminary data.</text>
</comment>
<accession>A0A6L2NZ88</accession>
<evidence type="ECO:0000313" key="1">
    <source>
        <dbReference type="EMBL" id="GEU91483.1"/>
    </source>
</evidence>
<name>A0A6L2NZ88_TANCI</name>
<dbReference type="EMBL" id="BKCJ010010414">
    <property type="protein sequence ID" value="GEU91483.1"/>
    <property type="molecule type" value="Genomic_DNA"/>
</dbReference>
<dbReference type="AlphaFoldDB" id="A0A6L2NZ88"/>
<reference evidence="1" key="1">
    <citation type="journal article" date="2019" name="Sci. Rep.">
        <title>Draft genome of Tanacetum cinerariifolium, the natural source of mosquito coil.</title>
        <authorList>
            <person name="Yamashiro T."/>
            <person name="Shiraishi A."/>
            <person name="Satake H."/>
            <person name="Nakayama K."/>
        </authorList>
    </citation>
    <scope>NUCLEOTIDE SEQUENCE</scope>
</reference>
<dbReference type="Gene3D" id="4.10.60.10">
    <property type="entry name" value="Zinc finger, CCHC-type"/>
    <property type="match status" value="1"/>
</dbReference>
<sequence>MLNKSMYNSWKVVYYFSSKGKNMSKFVTDVKLAKSLYTTNYDQLYAYLSQHEQHANEVRLMRERYPDPLALLVNSQTLYNPSHSSQHSGSPILVVPMFQQGEDPIECINKAMAFMSAVASRGIATTSKGNYRAGQPRTMKCYNCQGERHMTRQCTQLERPRNEAWFKEKLMLAEAKEAGQILDKKQLAFLEDPGMDEALVAQKTIPQNAAFQTKDLDAYDSNCDDISLAKAVMMANLSSCESDVLSEVPYSDSYPTDMNNQDVQEM</sequence>
<protein>
    <submittedName>
        <fullName evidence="1">Retrovirus-related Pol polyprotein from transposon TNT 1-94</fullName>
    </submittedName>
</protein>